<protein>
    <submittedName>
        <fullName evidence="2">Uncharacterized protein</fullName>
    </submittedName>
</protein>
<keyword evidence="1" id="KW-0472">Membrane</keyword>
<accession>A0A1V0SH26</accession>
<keyword evidence="1" id="KW-1133">Transmembrane helix</keyword>
<evidence type="ECO:0000313" key="2">
    <source>
        <dbReference type="EMBL" id="ARF11036.1"/>
    </source>
</evidence>
<name>A0A1V0SH26_9VIRU</name>
<gene>
    <name evidence="2" type="ORF">Hokovirus_4_10</name>
</gene>
<organism evidence="2">
    <name type="scientific">Hokovirus HKV1</name>
    <dbReference type="NCBI Taxonomy" id="1977638"/>
    <lineage>
        <taxon>Viruses</taxon>
        <taxon>Varidnaviria</taxon>
        <taxon>Bamfordvirae</taxon>
        <taxon>Nucleocytoviricota</taxon>
        <taxon>Megaviricetes</taxon>
        <taxon>Imitervirales</taxon>
        <taxon>Mimiviridae</taxon>
        <taxon>Klosneuvirinae</taxon>
        <taxon>Hokovirus</taxon>
    </lineage>
</organism>
<feature type="transmembrane region" description="Helical" evidence="1">
    <location>
        <begin position="75"/>
        <end position="93"/>
    </location>
</feature>
<sequence>MIGNLLDTKLTQKIKNQHVGKIKIIGYTNYYYPELISLVNGFKVDHYITLGIKHVFICETIEKEKYYWYLKKSNTVWNITLGYIIFMNIMIIFKIL</sequence>
<keyword evidence="1" id="KW-0812">Transmembrane</keyword>
<evidence type="ECO:0000256" key="1">
    <source>
        <dbReference type="SAM" id="Phobius"/>
    </source>
</evidence>
<reference evidence="2" key="1">
    <citation type="journal article" date="2017" name="Science">
        <title>Giant viruses with an expanded complement of translation system components.</title>
        <authorList>
            <person name="Schulz F."/>
            <person name="Yutin N."/>
            <person name="Ivanova N.N."/>
            <person name="Ortega D.R."/>
            <person name="Lee T.K."/>
            <person name="Vierheilig J."/>
            <person name="Daims H."/>
            <person name="Horn M."/>
            <person name="Wagner M."/>
            <person name="Jensen G.J."/>
            <person name="Kyrpides N.C."/>
            <person name="Koonin E.V."/>
            <person name="Woyke T."/>
        </authorList>
    </citation>
    <scope>NUCLEOTIDE SEQUENCE</scope>
    <source>
        <strain evidence="2">HKV1</strain>
    </source>
</reference>
<proteinExistence type="predicted"/>
<dbReference type="EMBL" id="KY684106">
    <property type="protein sequence ID" value="ARF11036.1"/>
    <property type="molecule type" value="Genomic_DNA"/>
</dbReference>